<dbReference type="AlphaFoldDB" id="A0A6G3WNM5"/>
<feature type="region of interest" description="Disordered" evidence="3">
    <location>
        <begin position="25"/>
        <end position="46"/>
    </location>
</feature>
<protein>
    <submittedName>
        <fullName evidence="5">Extracellular solute-binding protein</fullName>
    </submittedName>
</protein>
<comment type="similarity">
    <text evidence="1">Belongs to the bacterial solute-binding protein 1 family.</text>
</comment>
<evidence type="ECO:0000256" key="2">
    <source>
        <dbReference type="ARBA" id="ARBA00022448"/>
    </source>
</evidence>
<evidence type="ECO:0000256" key="4">
    <source>
        <dbReference type="SAM" id="SignalP"/>
    </source>
</evidence>
<evidence type="ECO:0000256" key="1">
    <source>
        <dbReference type="ARBA" id="ARBA00008520"/>
    </source>
</evidence>
<feature type="compositionally biased region" description="Basic and acidic residues" evidence="3">
    <location>
        <begin position="28"/>
        <end position="39"/>
    </location>
</feature>
<name>A0A6G3WNM5_9ACTN</name>
<dbReference type="InterPro" id="IPR050490">
    <property type="entry name" value="Bact_solute-bd_prot1"/>
</dbReference>
<feature type="signal peptide" evidence="4">
    <location>
        <begin position="1"/>
        <end position="21"/>
    </location>
</feature>
<evidence type="ECO:0000313" key="5">
    <source>
        <dbReference type="EMBL" id="NEE07081.1"/>
    </source>
</evidence>
<accession>A0A6G3WNM5</accession>
<sequence>MRTTLRIRRAAVVFAAAGALALTGCGGDGKKKSDDDSGKGADSASTVELPKLDGEDISVAAVWTGPEQENFTKVLDEFEKRTGASVTFVPAQDPIINFLGTKIAGKQPPDVAMIPQVGAIQQAAAKKWAKPVGAEAKAQLDKNYAKVWQDLGAVDGTQYGVYFKAANKSLIW</sequence>
<dbReference type="SUPFAM" id="SSF53850">
    <property type="entry name" value="Periplasmic binding protein-like II"/>
    <property type="match status" value="1"/>
</dbReference>
<keyword evidence="2" id="KW-0813">Transport</keyword>
<gene>
    <name evidence="5" type="ORF">G3M58_11570</name>
</gene>
<proteinExistence type="inferred from homology"/>
<reference evidence="5" key="1">
    <citation type="submission" date="2020-01" db="EMBL/GenBank/DDBJ databases">
        <title>Insect and environment-associated Actinomycetes.</title>
        <authorList>
            <person name="Currrie C."/>
            <person name="Chevrette M."/>
            <person name="Carlson C."/>
            <person name="Stubbendieck R."/>
            <person name="Wendt-Pienkowski E."/>
        </authorList>
    </citation>
    <scope>NUCLEOTIDE SEQUENCE</scope>
    <source>
        <strain evidence="5">SID7499</strain>
    </source>
</reference>
<dbReference type="PANTHER" id="PTHR43649">
    <property type="entry name" value="ARABINOSE-BINDING PROTEIN-RELATED"/>
    <property type="match status" value="1"/>
</dbReference>
<dbReference type="EMBL" id="JAAGMN010001180">
    <property type="protein sequence ID" value="NEE07081.1"/>
    <property type="molecule type" value="Genomic_DNA"/>
</dbReference>
<dbReference type="Gene3D" id="3.40.190.10">
    <property type="entry name" value="Periplasmic binding protein-like II"/>
    <property type="match status" value="1"/>
</dbReference>
<organism evidence="5">
    <name type="scientific">Streptomyces sp. SID7499</name>
    <dbReference type="NCBI Taxonomy" id="2706086"/>
    <lineage>
        <taxon>Bacteria</taxon>
        <taxon>Bacillati</taxon>
        <taxon>Actinomycetota</taxon>
        <taxon>Actinomycetes</taxon>
        <taxon>Kitasatosporales</taxon>
        <taxon>Streptomycetaceae</taxon>
        <taxon>Streptomyces</taxon>
    </lineage>
</organism>
<feature type="chain" id="PRO_5039203644" evidence="4">
    <location>
        <begin position="22"/>
        <end position="172"/>
    </location>
</feature>
<comment type="caution">
    <text evidence="5">The sequence shown here is derived from an EMBL/GenBank/DDBJ whole genome shotgun (WGS) entry which is preliminary data.</text>
</comment>
<dbReference type="PROSITE" id="PS51257">
    <property type="entry name" value="PROKAR_LIPOPROTEIN"/>
    <property type="match status" value="1"/>
</dbReference>
<keyword evidence="4" id="KW-0732">Signal</keyword>
<dbReference type="PANTHER" id="PTHR43649:SF29">
    <property type="entry name" value="OSMOPROTECTIVE COMPOUNDS-BINDING PROTEIN GGTB"/>
    <property type="match status" value="1"/>
</dbReference>
<evidence type="ECO:0000256" key="3">
    <source>
        <dbReference type="SAM" id="MobiDB-lite"/>
    </source>
</evidence>
<feature type="non-terminal residue" evidence="5">
    <location>
        <position position="172"/>
    </location>
</feature>